<keyword evidence="2" id="KW-0808">Transferase</keyword>
<reference evidence="3" key="4">
    <citation type="submission" date="2001-01" db="EMBL/GenBank/DDBJ databases">
        <authorList>
            <person name="Town C.D."/>
            <person name="Kaul S."/>
        </authorList>
    </citation>
    <scope>NUCLEOTIDE SEQUENCE</scope>
</reference>
<reference evidence="4" key="1">
    <citation type="submission" date="1999-09" db="EMBL/GenBank/DDBJ databases">
        <title>Arabidopsis thaliana chromosome 1 BAC F24J13 genomic sequence.</title>
        <authorList>
            <person name="Lin X."/>
            <person name="Kaul S."/>
            <person name="Town C.D."/>
            <person name="Benito M."/>
            <person name="Creasy T.H."/>
            <person name="Haas B.J."/>
            <person name="Wu D."/>
            <person name="Maiti R."/>
            <person name="Ronning C.M."/>
            <person name="Koo H."/>
            <person name="Fujii C.Y."/>
            <person name="Utterback T.R."/>
            <person name="Barnstead M.E."/>
            <person name="Bowman C.L."/>
            <person name="White O."/>
            <person name="Nierman W.C."/>
            <person name="Fraser C.M."/>
        </authorList>
    </citation>
    <scope>NUCLEOTIDE SEQUENCE</scope>
</reference>
<evidence type="ECO:0000313" key="4">
    <source>
        <dbReference type="EMBL" id="AAG52478.1"/>
    </source>
</evidence>
<dbReference type="Gene3D" id="3.40.1030.10">
    <property type="entry name" value="Nucleoside phosphorylase/phosphoribosyltransferase catalytic domain"/>
    <property type="match status" value="1"/>
</dbReference>
<reference key="3">
    <citation type="journal article" date="2000" name="Nature">
        <title>Sequence and analysis of chromosome 1 of the plant Arabidopsis thaliana.</title>
        <authorList>
            <person name="Theologis A."/>
            <person name="Ecker J.R."/>
            <person name="Palm C.J."/>
            <person name="Federspiel N.A."/>
            <person name="Kaul S."/>
            <person name="White O."/>
            <person name="Alonso J."/>
            <person name="Altafi H."/>
            <person name="Araujo R."/>
            <person name="Bowman C.L."/>
            <person name="Brooks S.Y."/>
            <person name="Buehler E."/>
            <person name="Chan A."/>
            <person name="Chao Q."/>
            <person name="Chen H."/>
            <person name="Cheuk R.F."/>
            <person name="Chin C.W."/>
            <person name="Chung M.K."/>
            <person name="Conn L."/>
            <person name="Conway A.B."/>
            <person name="Conway A.R."/>
            <person name="Creasy T.H."/>
            <person name="Dewar K."/>
            <person name="Dunn P."/>
            <person name="Etgu P."/>
            <person name="Feldblyum T.V."/>
            <person name="Feng J."/>
            <person name="Fong B."/>
            <person name="Fujii C.Y."/>
            <person name="Gill J.E."/>
            <person name="Goldsmith A.D."/>
            <person name="Haas B."/>
            <person name="Hansen N.F."/>
            <person name="Hughes B."/>
            <person name="Huizar L."/>
            <person name="Hunter J.L."/>
            <person name="Jenkins J."/>
            <person name="Johnson-Hopson C."/>
            <person name="Khan S."/>
            <person name="Khaykin E."/>
            <person name="Kim C.J."/>
            <person name="Koo H.L."/>
            <person name="Kremenetskaia I."/>
            <person name="Kurtz D.B."/>
            <person name="Kwan A."/>
            <person name="Lam B."/>
            <person name="Langin-Hooper S."/>
            <person name="Lee A."/>
            <person name="Lee J.M."/>
            <person name="Lenz C.A."/>
            <person name="Li J.H."/>
            <person name="Li Y."/>
            <person name="Lin X."/>
            <person name="Liu S.X."/>
            <person name="Liu Z.A."/>
            <person name="Luros J.S."/>
            <person name="Maiti R."/>
            <person name="Marziali A."/>
            <person name="Militscher J."/>
            <person name="Miranda M."/>
            <person name="Nguyen M."/>
            <person name="Nierman W.C."/>
            <person name="Osborne B.I."/>
            <person name="Pai G."/>
            <person name="Peterson J."/>
            <person name="Pham P.K."/>
            <person name="Rizzo M."/>
            <person name="Rooney T."/>
            <person name="Rowley D."/>
            <person name="Sakano H."/>
            <person name="Salzberg S.L."/>
            <person name="Schwartz J.R."/>
            <person name="Shinn P."/>
            <person name="Southwick A.M."/>
            <person name="Sun H."/>
            <person name="Tallon L.J."/>
            <person name="Tambunga G."/>
            <person name="Toriumi M.J."/>
            <person name="Town C.D."/>
            <person name="Utterback T."/>
            <person name="Van Aken S."/>
            <person name="Vaysberg M."/>
            <person name="Vysotskaia V.S."/>
            <person name="Walker M."/>
            <person name="Wu D."/>
            <person name="Yu G."/>
            <person name="Fraser C.M."/>
            <person name="Venter J.C."/>
            <person name="Davis R.W."/>
        </authorList>
    </citation>
    <scope>NUCLEOTIDE SEQUENCE [LARGE SCALE GENOMIC DNA]</scope>
    <source>
        <strain>cv. Columbia</strain>
    </source>
</reference>
<dbReference type="InterPro" id="IPR035902">
    <property type="entry name" value="Nuc_phospho_transferase"/>
</dbReference>
<accession>Q9S7U1</accession>
<dbReference type="GO" id="GO:0016757">
    <property type="term" value="F:glycosyltransferase activity"/>
    <property type="evidence" value="ECO:0007669"/>
    <property type="project" value="UniProtKB-KW"/>
</dbReference>
<proteinExistence type="predicted"/>
<organism evidence="3">
    <name type="scientific">Arabidopsis thaliana</name>
    <name type="common">Mouse-ear cress</name>
    <dbReference type="NCBI Taxonomy" id="3702"/>
    <lineage>
        <taxon>Eukaryota</taxon>
        <taxon>Viridiplantae</taxon>
        <taxon>Streptophyta</taxon>
        <taxon>Embryophyta</taxon>
        <taxon>Tracheophyta</taxon>
        <taxon>Spermatophyta</taxon>
        <taxon>Magnoliopsida</taxon>
        <taxon>eudicotyledons</taxon>
        <taxon>Gunneridae</taxon>
        <taxon>Pentapetalae</taxon>
        <taxon>rosids</taxon>
        <taxon>malvids</taxon>
        <taxon>Brassicales</taxon>
        <taxon>Brassicaceae</taxon>
        <taxon>Camelineae</taxon>
        <taxon>Arabidopsis</taxon>
    </lineage>
</organism>
<evidence type="ECO:0000313" key="3">
    <source>
        <dbReference type="EMBL" id="AAG52347.1"/>
    </source>
</evidence>
<sequence length="552" mass="60697">MEQLGLKESDVKNPALSSTYRGSEIPKPNLTVLDAQARVCTGPTQTRPLSEEQAFKVFDTILRSATLFIDRFDRVLSLISQSHWDAARGELKDEEPVSKAQLGAFFAGMTIRANAFPEETQWSEGEKRAMDVFWPLLVRALPPDVLFIADPEGSLLGTGNSVGPTFVGNETREMRLVGALREILAGGHLGYEEVKGVLRDVLPLETEGSLNSGVSESLLSAFLIGQRMNRETDRELKAYCLAFDDEHGAPPVADVKSLTHYGEPYDGNTRFFRSTLFVAAVRSCCGESSLLHGVEWMPPKGGVTEEQMLKFMGANTHLSVQQAKELIEDEKAGFAYLSLREARPSLYSLIEMREHIKKRPPLATTEKVQQFVRATGKEAIVAGFYHEGYEEPLLMLMRRRGVHSGLVVKGEEGALSMTTRVRAASASKGFPVNYCSGFRSLSSDTALEADGVSRQSFNLEVDARNYGFEPTETPRTDRSVSKNIELGLAALRGEKGAAYDRIVLNAGIVDHLLGSEGAEDVAVAMERAKEAIDSGKALKKLLNYIEISRKIK</sequence>
<evidence type="ECO:0000256" key="2">
    <source>
        <dbReference type="ARBA" id="ARBA00022679"/>
    </source>
</evidence>
<dbReference type="PANTHER" id="PTHR11922">
    <property type="entry name" value="GMP SYNTHASE-RELATED"/>
    <property type="match status" value="1"/>
</dbReference>
<dbReference type="SUPFAM" id="SSF52418">
    <property type="entry name" value="Nucleoside phosphorylase/phosphoribosyltransferase catalytic domain"/>
    <property type="match status" value="1"/>
</dbReference>
<dbReference type="PIR" id="G96729">
    <property type="entry name" value="G96729"/>
</dbReference>
<name>Q9S7U1_ARATH</name>
<dbReference type="ExpressionAtlas" id="Q9S7U1">
    <property type="expression patterns" value="baseline and differential"/>
</dbReference>
<gene>
    <name evidence="3" type="primary">F5A18.25</name>
    <name evidence="4" type="synonym">F24J13.14</name>
</gene>
<keyword evidence="1" id="KW-0328">Glycosyltransferase</keyword>
<dbReference type="PANTHER" id="PTHR11922:SF1">
    <property type="entry name" value="ANTHRANILATE PHOSPHORIBOSYLTRANSFERASE"/>
    <property type="match status" value="1"/>
</dbReference>
<dbReference type="SUPFAM" id="SSF47648">
    <property type="entry name" value="Nucleoside phosphorylase/phosphoribosyltransferase N-terminal domain"/>
    <property type="match status" value="1"/>
</dbReference>
<dbReference type="EMBL" id="AC011663">
    <property type="protein sequence ID" value="AAG52347.1"/>
    <property type="molecule type" value="Genomic_DNA"/>
</dbReference>
<dbReference type="InterPro" id="IPR036320">
    <property type="entry name" value="Glycosyl_Trfase_fam3_N_dom_sf"/>
</dbReference>
<dbReference type="FunFam" id="3.40.1030.10:FF:000005">
    <property type="entry name" value="Anthranilate phosphoribosyltransferase"/>
    <property type="match status" value="1"/>
</dbReference>
<protein>
    <submittedName>
        <fullName evidence="4">Uncharacterized protein F24J13.14</fullName>
    </submittedName>
    <submittedName>
        <fullName evidence="3">Uncharacterized protein F5A18.25</fullName>
    </submittedName>
</protein>
<reference evidence="3" key="2">
    <citation type="submission" date="1999-10" db="EMBL/GenBank/DDBJ databases">
        <title>Arabidopsis thaliana chromosome 1 BAC F5A18 genomic sequence.</title>
        <authorList>
            <person name="Lin X."/>
            <person name="Kaul S."/>
            <person name="Town C.D."/>
            <person name="Benito M."/>
            <person name="Creasy T.H."/>
            <person name="Haas B.J."/>
            <person name="Wu D."/>
            <person name="Maiti R."/>
            <person name="Ronning C.M."/>
            <person name="Koo H."/>
            <person name="Fujii C.Y."/>
            <person name="Utterback T.R."/>
            <person name="Barnstead M.E."/>
            <person name="Bowman C.L."/>
            <person name="White O."/>
            <person name="Nierman W.C."/>
            <person name="Fraser C.M."/>
        </authorList>
    </citation>
    <scope>NUCLEOTIDE SEQUENCE</scope>
</reference>
<dbReference type="AlphaFoldDB" id="Q9S7U1"/>
<evidence type="ECO:0000256" key="1">
    <source>
        <dbReference type="ARBA" id="ARBA00022676"/>
    </source>
</evidence>
<dbReference type="EMBL" id="AC010796">
    <property type="protein sequence ID" value="AAG52478.1"/>
    <property type="molecule type" value="Genomic_DNA"/>
</dbReference>